<evidence type="ECO:0000313" key="2">
    <source>
        <dbReference type="Proteomes" id="UP001163603"/>
    </source>
</evidence>
<dbReference type="EMBL" id="CM047743">
    <property type="protein sequence ID" value="KAJ0030407.1"/>
    <property type="molecule type" value="Genomic_DNA"/>
</dbReference>
<name>A0ACC0Y555_9ROSI</name>
<proteinExistence type="predicted"/>
<gene>
    <name evidence="1" type="ORF">Pint_13783</name>
</gene>
<keyword evidence="2" id="KW-1185">Reference proteome</keyword>
<evidence type="ECO:0000313" key="1">
    <source>
        <dbReference type="EMBL" id="KAJ0030407.1"/>
    </source>
</evidence>
<organism evidence="1 2">
    <name type="scientific">Pistacia integerrima</name>
    <dbReference type="NCBI Taxonomy" id="434235"/>
    <lineage>
        <taxon>Eukaryota</taxon>
        <taxon>Viridiplantae</taxon>
        <taxon>Streptophyta</taxon>
        <taxon>Embryophyta</taxon>
        <taxon>Tracheophyta</taxon>
        <taxon>Spermatophyta</taxon>
        <taxon>Magnoliopsida</taxon>
        <taxon>eudicotyledons</taxon>
        <taxon>Gunneridae</taxon>
        <taxon>Pentapetalae</taxon>
        <taxon>rosids</taxon>
        <taxon>malvids</taxon>
        <taxon>Sapindales</taxon>
        <taxon>Anacardiaceae</taxon>
        <taxon>Pistacia</taxon>
    </lineage>
</organism>
<protein>
    <submittedName>
        <fullName evidence="1">Uncharacterized protein</fullName>
    </submittedName>
</protein>
<reference evidence="2" key="1">
    <citation type="journal article" date="2023" name="G3 (Bethesda)">
        <title>Genome assembly and association tests identify interacting loci associated with vigor, precocity, and sex in interspecific pistachio rootstocks.</title>
        <authorList>
            <person name="Palmer W."/>
            <person name="Jacygrad E."/>
            <person name="Sagayaradj S."/>
            <person name="Cavanaugh K."/>
            <person name="Han R."/>
            <person name="Bertier L."/>
            <person name="Beede B."/>
            <person name="Kafkas S."/>
            <person name="Golino D."/>
            <person name="Preece J."/>
            <person name="Michelmore R."/>
        </authorList>
    </citation>
    <scope>NUCLEOTIDE SEQUENCE [LARGE SCALE GENOMIC DNA]</scope>
</reference>
<comment type="caution">
    <text evidence="1">The sequence shown here is derived from an EMBL/GenBank/DDBJ whole genome shotgun (WGS) entry which is preliminary data.</text>
</comment>
<sequence>MFHVEFYRFLKLSRMKIGSKSLNGPRTSRVFSALASFINCLVLQENIVSFFKIISCPLLHWLSGIEVQDQATNEQLQRLWAETLNSLQKSRPPIIFNSAFLKLQACLLEKALDHPRYSISEPTVSFWNSTYGKQVELDYPQNLLHVLDKLSRSGRINLYTRNQPLLRRCHSGTEDTTTPQKYKVTATRNRSSKRVELIEEMINITDHRGQLCPSPKRKRLILTEHQKEVRRAQQGREWDCGGHGPGIRTYTSVDFSQGNDESQETQDY</sequence>
<dbReference type="Proteomes" id="UP001163603">
    <property type="component" value="Chromosome 8"/>
</dbReference>
<accession>A0ACC0Y555</accession>